<comment type="similarity">
    <text evidence="1">Belongs to the acyl coenzyme A hydrolase family.</text>
</comment>
<dbReference type="SUPFAM" id="SSF54637">
    <property type="entry name" value="Thioesterase/thiol ester dehydrase-isomerase"/>
    <property type="match status" value="1"/>
</dbReference>
<proteinExistence type="inferred from homology"/>
<dbReference type="InterPro" id="IPR029069">
    <property type="entry name" value="HotDog_dom_sf"/>
</dbReference>
<evidence type="ECO:0000259" key="5">
    <source>
        <dbReference type="PROSITE" id="PS51770"/>
    </source>
</evidence>
<evidence type="ECO:0000256" key="2">
    <source>
        <dbReference type="ARBA" id="ARBA00022801"/>
    </source>
</evidence>
<dbReference type="Gene3D" id="3.10.129.10">
    <property type="entry name" value="Hotdog Thioesterase"/>
    <property type="match status" value="1"/>
</dbReference>
<comment type="caution">
    <text evidence="6">The sequence shown here is derived from an EMBL/GenBank/DDBJ whole genome shotgun (WGS) entry which is preliminary data.</text>
</comment>
<name>A0ABW4R7S5_9RHOB</name>
<keyword evidence="7" id="KW-1185">Reference proteome</keyword>
<evidence type="ECO:0000256" key="4">
    <source>
        <dbReference type="SAM" id="MobiDB-lite"/>
    </source>
</evidence>
<dbReference type="PROSITE" id="PS51770">
    <property type="entry name" value="HOTDOG_ACOT"/>
    <property type="match status" value="1"/>
</dbReference>
<gene>
    <name evidence="6" type="ORF">ACFSCT_11190</name>
</gene>
<accession>A0ABW4R7S5</accession>
<evidence type="ECO:0000313" key="6">
    <source>
        <dbReference type="EMBL" id="MFD1882277.1"/>
    </source>
</evidence>
<reference evidence="7" key="1">
    <citation type="journal article" date="2019" name="Int. J. Syst. Evol. Microbiol.">
        <title>The Global Catalogue of Microorganisms (GCM) 10K type strain sequencing project: providing services to taxonomists for standard genome sequencing and annotation.</title>
        <authorList>
            <consortium name="The Broad Institute Genomics Platform"/>
            <consortium name="The Broad Institute Genome Sequencing Center for Infectious Disease"/>
            <person name="Wu L."/>
            <person name="Ma J."/>
        </authorList>
    </citation>
    <scope>NUCLEOTIDE SEQUENCE [LARGE SCALE GENOMIC DNA]</scope>
    <source>
        <strain evidence="7">CCUG 56029</strain>
    </source>
</reference>
<dbReference type="InterPro" id="IPR040170">
    <property type="entry name" value="Cytosol_ACT"/>
</dbReference>
<protein>
    <submittedName>
        <fullName evidence="6">Acyl-CoA thioesterase</fullName>
        <ecNumber evidence="6">3.1.2.20</ecNumber>
    </submittedName>
</protein>
<dbReference type="CDD" id="cd03442">
    <property type="entry name" value="BFIT_BACH"/>
    <property type="match status" value="1"/>
</dbReference>
<dbReference type="InterPro" id="IPR006683">
    <property type="entry name" value="Thioestr_dom"/>
</dbReference>
<sequence length="140" mass="14873">MLQAPPRDRPESSTLVEMVFPEQSNHYGTLFAGAGLSMMAKAAYITASRFSGRNIVLAASENIRFGDPVAVGAALCLTGTVVRKGRCSMTVEVVAEAEDLLTGTRRPAITGRFEMVAVGSDGRPTPIRDAHDADAQTPHL</sequence>
<dbReference type="EC" id="3.1.2.20" evidence="6"/>
<dbReference type="Proteomes" id="UP001597213">
    <property type="component" value="Unassembled WGS sequence"/>
</dbReference>
<dbReference type="Pfam" id="PF03061">
    <property type="entry name" value="4HBT"/>
    <property type="match status" value="1"/>
</dbReference>
<dbReference type="InterPro" id="IPR033120">
    <property type="entry name" value="HOTDOG_ACOT"/>
</dbReference>
<dbReference type="EMBL" id="JBHUEN010000031">
    <property type="protein sequence ID" value="MFD1882277.1"/>
    <property type="molecule type" value="Genomic_DNA"/>
</dbReference>
<feature type="region of interest" description="Disordered" evidence="4">
    <location>
        <begin position="120"/>
        <end position="140"/>
    </location>
</feature>
<evidence type="ECO:0000313" key="7">
    <source>
        <dbReference type="Proteomes" id="UP001597213"/>
    </source>
</evidence>
<dbReference type="RefSeq" id="WP_379142772.1">
    <property type="nucleotide sequence ID" value="NZ_JBHUEN010000031.1"/>
</dbReference>
<dbReference type="PANTHER" id="PTHR11049:SF24">
    <property type="entry name" value="CYTOSOLIC ACYL COENZYME A THIOESTER HYDROLASE"/>
    <property type="match status" value="1"/>
</dbReference>
<dbReference type="PANTHER" id="PTHR11049">
    <property type="entry name" value="ACYL COENZYME A THIOESTER HYDROLASE"/>
    <property type="match status" value="1"/>
</dbReference>
<organism evidence="6 7">
    <name type="scientific">Paracoccus pacificus</name>
    <dbReference type="NCBI Taxonomy" id="1463598"/>
    <lineage>
        <taxon>Bacteria</taxon>
        <taxon>Pseudomonadati</taxon>
        <taxon>Pseudomonadota</taxon>
        <taxon>Alphaproteobacteria</taxon>
        <taxon>Rhodobacterales</taxon>
        <taxon>Paracoccaceae</taxon>
        <taxon>Paracoccus</taxon>
    </lineage>
</organism>
<evidence type="ECO:0000256" key="3">
    <source>
        <dbReference type="PROSITE-ProRule" id="PRU01106"/>
    </source>
</evidence>
<keyword evidence="2 3" id="KW-0378">Hydrolase</keyword>
<evidence type="ECO:0000256" key="1">
    <source>
        <dbReference type="ARBA" id="ARBA00010458"/>
    </source>
</evidence>
<dbReference type="GO" id="GO:0047617">
    <property type="term" value="F:fatty acyl-CoA hydrolase activity"/>
    <property type="evidence" value="ECO:0007669"/>
    <property type="project" value="UniProtKB-EC"/>
</dbReference>
<feature type="domain" description="HotDog ACOT-type" evidence="5">
    <location>
        <begin position="9"/>
        <end position="121"/>
    </location>
</feature>